<dbReference type="OrthoDB" id="2322698at2759"/>
<dbReference type="EMBL" id="JAAQRI010000113">
    <property type="protein sequence ID" value="KAF5636752.1"/>
    <property type="molecule type" value="Genomic_DNA"/>
</dbReference>
<accession>A0A8H5VTD8</accession>
<dbReference type="GeneID" id="59304779"/>
<reference evidence="1 2" key="1">
    <citation type="submission" date="2020-05" db="EMBL/GenBank/DDBJ databases">
        <title>Identification and distribution of gene clusters putatively required for synthesis of sphingolipid metabolism inhibitors in phylogenetically diverse species of the filamentous fungus Fusarium.</title>
        <authorList>
            <person name="Kim H.-S."/>
            <person name="Busman M."/>
            <person name="Brown D.W."/>
            <person name="Divon H."/>
            <person name="Uhlig S."/>
            <person name="Proctor R.H."/>
        </authorList>
    </citation>
    <scope>NUCLEOTIDE SEQUENCE [LARGE SCALE GENOMIC DNA]</scope>
    <source>
        <strain evidence="1 2">NRRL 66243</strain>
    </source>
</reference>
<organism evidence="1 2">
    <name type="scientific">Fusarium tjaetaba</name>
    <dbReference type="NCBI Taxonomy" id="1567544"/>
    <lineage>
        <taxon>Eukaryota</taxon>
        <taxon>Fungi</taxon>
        <taxon>Dikarya</taxon>
        <taxon>Ascomycota</taxon>
        <taxon>Pezizomycotina</taxon>
        <taxon>Sordariomycetes</taxon>
        <taxon>Hypocreomycetidae</taxon>
        <taxon>Hypocreales</taxon>
        <taxon>Nectriaceae</taxon>
        <taxon>Fusarium</taxon>
        <taxon>Fusarium fujikuroi species complex</taxon>
    </lineage>
</organism>
<proteinExistence type="predicted"/>
<dbReference type="AlphaFoldDB" id="A0A8H5VTD8"/>
<dbReference type="Proteomes" id="UP000530670">
    <property type="component" value="Unassembled WGS sequence"/>
</dbReference>
<dbReference type="RefSeq" id="XP_037207002.1">
    <property type="nucleotide sequence ID" value="XM_037352509.1"/>
</dbReference>
<evidence type="ECO:0000313" key="2">
    <source>
        <dbReference type="Proteomes" id="UP000530670"/>
    </source>
</evidence>
<evidence type="ECO:0000313" key="1">
    <source>
        <dbReference type="EMBL" id="KAF5636752.1"/>
    </source>
</evidence>
<comment type="caution">
    <text evidence="1">The sequence shown here is derived from an EMBL/GenBank/DDBJ whole genome shotgun (WGS) entry which is preliminary data.</text>
</comment>
<dbReference type="Gene3D" id="2.60.270.50">
    <property type="match status" value="1"/>
</dbReference>
<keyword evidence="2" id="KW-1185">Reference proteome</keyword>
<name>A0A8H5VTD8_9HYPO</name>
<gene>
    <name evidence="1" type="ORF">FTJAE_5948</name>
</gene>
<sequence>MAPSRSTHCTIVNNTSLTLNLKGSGCDHGRWTLNFGPSDTANTIPPNDKKSFQAESAGVMTGDQGWVTYGSAAGDFNFTFNNPFSGSNGYSDTPAKDYNIKRDGGDGNDARVTWTIRGSHHY</sequence>
<protein>
    <submittedName>
        <fullName evidence="1">Uncharacterized protein</fullName>
    </submittedName>
</protein>